<evidence type="ECO:0000256" key="1">
    <source>
        <dbReference type="SAM" id="Phobius"/>
    </source>
</evidence>
<feature type="transmembrane region" description="Helical" evidence="1">
    <location>
        <begin position="52"/>
        <end position="75"/>
    </location>
</feature>
<feature type="transmembrane region" description="Helical" evidence="1">
    <location>
        <begin position="6"/>
        <end position="22"/>
    </location>
</feature>
<evidence type="ECO:0000313" key="2">
    <source>
        <dbReference type="EMBL" id="RKL67274.1"/>
    </source>
</evidence>
<feature type="transmembrane region" description="Helical" evidence="1">
    <location>
        <begin position="81"/>
        <end position="102"/>
    </location>
</feature>
<comment type="caution">
    <text evidence="2">The sequence shown here is derived from an EMBL/GenBank/DDBJ whole genome shotgun (WGS) entry which is preliminary data.</text>
</comment>
<keyword evidence="3" id="KW-1185">Reference proteome</keyword>
<evidence type="ECO:0000313" key="3">
    <source>
        <dbReference type="Proteomes" id="UP000281498"/>
    </source>
</evidence>
<dbReference type="Pfam" id="PF04276">
    <property type="entry name" value="DUF443"/>
    <property type="match status" value="1"/>
</dbReference>
<gene>
    <name evidence="2" type="ORF">CR203_12260</name>
</gene>
<name>A0A3A9K2A9_9BACI</name>
<keyword evidence="1" id="KW-1133">Transmembrane helix</keyword>
<sequence length="114" mass="13108">MINSVILIFALTITLLMRLYYCKRNKEKMNKIITRNQLKSEKLVIRPNNLIYFLKFSLMYMFVMVMGAVCIAGFISIGNVIMLLLAIVFFLFILVFNTVTVMPGQAYGKLANPK</sequence>
<dbReference type="Proteomes" id="UP000281498">
    <property type="component" value="Unassembled WGS sequence"/>
</dbReference>
<proteinExistence type="predicted"/>
<dbReference type="InterPro" id="IPR005915">
    <property type="entry name" value="Tandem_5TM"/>
</dbReference>
<reference evidence="2 3" key="1">
    <citation type="submission" date="2017-10" db="EMBL/GenBank/DDBJ databases">
        <title>Bacillus sp. nov., a halophilic bacterium isolated from a Keqin Lake.</title>
        <authorList>
            <person name="Wang H."/>
        </authorList>
    </citation>
    <scope>NUCLEOTIDE SEQUENCE [LARGE SCALE GENOMIC DNA]</scope>
    <source>
        <strain evidence="2 3">KCTC 13187</strain>
    </source>
</reference>
<dbReference type="AlphaFoldDB" id="A0A3A9K2A9"/>
<keyword evidence="1" id="KW-0812">Transmembrane</keyword>
<organism evidence="2 3">
    <name type="scientific">Salipaludibacillus neizhouensis</name>
    <dbReference type="NCBI Taxonomy" id="885475"/>
    <lineage>
        <taxon>Bacteria</taxon>
        <taxon>Bacillati</taxon>
        <taxon>Bacillota</taxon>
        <taxon>Bacilli</taxon>
        <taxon>Bacillales</taxon>
        <taxon>Bacillaceae</taxon>
    </lineage>
</organism>
<dbReference type="NCBIfam" id="TIGR01218">
    <property type="entry name" value="Gpos_tandem_5TM"/>
    <property type="match status" value="1"/>
</dbReference>
<protein>
    <submittedName>
        <fullName evidence="2">Uncharacterized protein</fullName>
    </submittedName>
</protein>
<accession>A0A3A9K2A9</accession>
<dbReference type="EMBL" id="PDOE01000004">
    <property type="protein sequence ID" value="RKL67274.1"/>
    <property type="molecule type" value="Genomic_DNA"/>
</dbReference>
<dbReference type="RefSeq" id="WP_110937239.1">
    <property type="nucleotide sequence ID" value="NZ_KZ614146.1"/>
</dbReference>
<keyword evidence="1" id="KW-0472">Membrane</keyword>